<evidence type="ECO:0000256" key="4">
    <source>
        <dbReference type="ARBA" id="ARBA00022481"/>
    </source>
</evidence>
<evidence type="ECO:0000256" key="6">
    <source>
        <dbReference type="ARBA" id="ARBA00022692"/>
    </source>
</evidence>
<keyword evidence="4" id="KW-0488">Methylation</keyword>
<feature type="transmembrane region" description="Helical" evidence="10">
    <location>
        <begin position="12"/>
        <end position="32"/>
    </location>
</feature>
<evidence type="ECO:0000256" key="1">
    <source>
        <dbReference type="ARBA" id="ARBA00004377"/>
    </source>
</evidence>
<keyword evidence="3" id="KW-1003">Cell membrane</keyword>
<evidence type="ECO:0000256" key="7">
    <source>
        <dbReference type="ARBA" id="ARBA00022989"/>
    </source>
</evidence>
<keyword evidence="6 10" id="KW-0812">Transmembrane</keyword>
<dbReference type="Proteomes" id="UP000838672">
    <property type="component" value="Unassembled WGS sequence"/>
</dbReference>
<name>A0ABM8ZR07_9VIBR</name>
<evidence type="ECO:0000313" key="11">
    <source>
        <dbReference type="EMBL" id="CAH0532340.1"/>
    </source>
</evidence>
<keyword evidence="12" id="KW-1185">Reference proteome</keyword>
<evidence type="ECO:0000256" key="3">
    <source>
        <dbReference type="ARBA" id="ARBA00022475"/>
    </source>
</evidence>
<gene>
    <name evidence="11" type="primary">epsH</name>
    <name evidence="11" type="ORF">VST7929_00158</name>
</gene>
<dbReference type="NCBIfam" id="TIGR02532">
    <property type="entry name" value="IV_pilin_GFxxxE"/>
    <property type="match status" value="1"/>
</dbReference>
<comment type="caution">
    <text evidence="11">The sequence shown here is derived from an EMBL/GenBank/DDBJ whole genome shotgun (WGS) entry which is preliminary data.</text>
</comment>
<accession>A0ABM8ZR07</accession>
<protein>
    <recommendedName>
        <fullName evidence="2">Type II secretion system protein H</fullName>
    </recommendedName>
    <alternativeName>
        <fullName evidence="9">General secretion pathway protein H</fullName>
    </alternativeName>
</protein>
<dbReference type="PRINTS" id="PR00885">
    <property type="entry name" value="BCTERIALGSPH"/>
</dbReference>
<evidence type="ECO:0000256" key="9">
    <source>
        <dbReference type="ARBA" id="ARBA00030775"/>
    </source>
</evidence>
<dbReference type="InterPro" id="IPR012902">
    <property type="entry name" value="N_methyl_site"/>
</dbReference>
<dbReference type="NCBIfam" id="TIGR01708">
    <property type="entry name" value="typeII_sec_gspH"/>
    <property type="match status" value="1"/>
</dbReference>
<evidence type="ECO:0000256" key="5">
    <source>
        <dbReference type="ARBA" id="ARBA00022519"/>
    </source>
</evidence>
<dbReference type="InterPro" id="IPR049875">
    <property type="entry name" value="TypeII_GspH"/>
</dbReference>
<dbReference type="Pfam" id="PF07963">
    <property type="entry name" value="N_methyl"/>
    <property type="match status" value="1"/>
</dbReference>
<evidence type="ECO:0000256" key="10">
    <source>
        <dbReference type="SAM" id="Phobius"/>
    </source>
</evidence>
<keyword evidence="8 10" id="KW-0472">Membrane</keyword>
<reference evidence="11" key="1">
    <citation type="submission" date="2021-11" db="EMBL/GenBank/DDBJ databases">
        <authorList>
            <person name="Rodrigo-Torres L."/>
            <person name="Arahal R. D."/>
            <person name="Lucena T."/>
        </authorList>
    </citation>
    <scope>NUCLEOTIDE SEQUENCE</scope>
    <source>
        <strain evidence="11">CECT 7929</strain>
    </source>
</reference>
<dbReference type="SUPFAM" id="SSF54523">
    <property type="entry name" value="Pili subunits"/>
    <property type="match status" value="1"/>
</dbReference>
<evidence type="ECO:0000313" key="12">
    <source>
        <dbReference type="Proteomes" id="UP000838672"/>
    </source>
</evidence>
<sequence>MSLRRARGFTLLEILLVMVILGMSAMFVTIAVPNQNAKAEQTEALRLGMLVEILSDDAIRRGEDYGIYFDQSAQPMSYRFLILTADGWQPLEHRLAEKVTMEKGMAMSVTVDGFAWQQKDSLFEGDDSLFEPSRFEQDEDKIEPPQVLILSSGEVTPFEADWLEQGKEESQRWFLRVNELGKGDCWQGAEHAPQ</sequence>
<keyword evidence="5" id="KW-0997">Cell inner membrane</keyword>
<dbReference type="RefSeq" id="WP_237464175.1">
    <property type="nucleotide sequence ID" value="NZ_CAKLDI010000001.1"/>
</dbReference>
<dbReference type="EMBL" id="CAKLDI010000001">
    <property type="protein sequence ID" value="CAH0532340.1"/>
    <property type="molecule type" value="Genomic_DNA"/>
</dbReference>
<comment type="subcellular location">
    <subcellularLocation>
        <location evidence="1">Cell inner membrane</location>
        <topology evidence="1">Single-pass membrane protein</topology>
    </subcellularLocation>
</comment>
<keyword evidence="7 10" id="KW-1133">Transmembrane helix</keyword>
<dbReference type="InterPro" id="IPR045584">
    <property type="entry name" value="Pilin-like"/>
</dbReference>
<organism evidence="11 12">
    <name type="scientific">Vibrio stylophorae</name>
    <dbReference type="NCBI Taxonomy" id="659351"/>
    <lineage>
        <taxon>Bacteria</taxon>
        <taxon>Pseudomonadati</taxon>
        <taxon>Pseudomonadota</taxon>
        <taxon>Gammaproteobacteria</taxon>
        <taxon>Vibrionales</taxon>
        <taxon>Vibrionaceae</taxon>
        <taxon>Vibrio</taxon>
    </lineage>
</organism>
<dbReference type="Gene3D" id="3.55.40.10">
    <property type="entry name" value="minor pseudopilin epsh domain"/>
    <property type="match status" value="1"/>
</dbReference>
<dbReference type="InterPro" id="IPR002416">
    <property type="entry name" value="T2SS_protein-GspH"/>
</dbReference>
<dbReference type="PROSITE" id="PS00409">
    <property type="entry name" value="PROKAR_NTER_METHYL"/>
    <property type="match status" value="1"/>
</dbReference>
<proteinExistence type="predicted"/>
<evidence type="ECO:0000256" key="8">
    <source>
        <dbReference type="ARBA" id="ARBA00023136"/>
    </source>
</evidence>
<evidence type="ECO:0000256" key="2">
    <source>
        <dbReference type="ARBA" id="ARBA00021549"/>
    </source>
</evidence>